<dbReference type="InParanoid" id="A0A0Q3H3H5"/>
<evidence type="ECO:0000256" key="1">
    <source>
        <dbReference type="SAM" id="MobiDB-lite"/>
    </source>
</evidence>
<feature type="region of interest" description="Disordered" evidence="1">
    <location>
        <begin position="1"/>
        <end position="30"/>
    </location>
</feature>
<organism evidence="2">
    <name type="scientific">Brachypodium distachyon</name>
    <name type="common">Purple false brome</name>
    <name type="synonym">Trachynia distachya</name>
    <dbReference type="NCBI Taxonomy" id="15368"/>
    <lineage>
        <taxon>Eukaryota</taxon>
        <taxon>Viridiplantae</taxon>
        <taxon>Streptophyta</taxon>
        <taxon>Embryophyta</taxon>
        <taxon>Tracheophyta</taxon>
        <taxon>Spermatophyta</taxon>
        <taxon>Magnoliopsida</taxon>
        <taxon>Liliopsida</taxon>
        <taxon>Poales</taxon>
        <taxon>Poaceae</taxon>
        <taxon>BOP clade</taxon>
        <taxon>Pooideae</taxon>
        <taxon>Stipodae</taxon>
        <taxon>Brachypodieae</taxon>
        <taxon>Brachypodium</taxon>
    </lineage>
</organism>
<reference evidence="2 3" key="1">
    <citation type="journal article" date="2010" name="Nature">
        <title>Genome sequencing and analysis of the model grass Brachypodium distachyon.</title>
        <authorList>
            <consortium name="International Brachypodium Initiative"/>
        </authorList>
    </citation>
    <scope>NUCLEOTIDE SEQUENCE [LARGE SCALE GENOMIC DNA]</scope>
    <source>
        <strain evidence="2 3">Bd21</strain>
    </source>
</reference>
<dbReference type="AlphaFoldDB" id="A0A0Q3H3H5"/>
<name>A0A0Q3H3H5_BRADI</name>
<dbReference type="Gramene" id="KQJ82699">
    <property type="protein sequence ID" value="KQJ82699"/>
    <property type="gene ID" value="BRADI_5g10552v3"/>
</dbReference>
<proteinExistence type="predicted"/>
<feature type="region of interest" description="Disordered" evidence="1">
    <location>
        <begin position="80"/>
        <end position="109"/>
    </location>
</feature>
<keyword evidence="4" id="KW-1185">Reference proteome</keyword>
<evidence type="ECO:0000313" key="4">
    <source>
        <dbReference type="Proteomes" id="UP000008810"/>
    </source>
</evidence>
<protein>
    <submittedName>
        <fullName evidence="2 3">Uncharacterized protein</fullName>
    </submittedName>
</protein>
<dbReference type="EMBL" id="CM000884">
    <property type="protein sequence ID" value="KQJ82699.1"/>
    <property type="molecule type" value="Genomic_DNA"/>
</dbReference>
<evidence type="ECO:0000313" key="3">
    <source>
        <dbReference type="EnsemblPlants" id="KQJ82699"/>
    </source>
</evidence>
<sequence length="202" mass="22346">MCPTRGSRSIRRPTRPPSSTNRRNSLASSANRSYLRISAPELSSIEEEKRDLAAWAMRAGKERRRSVSCEDDCSMARRLRPRRTASHSSAARFSFTRQRRSETSVSGGQDLPDVSSAASILMCAISSLSVPSSSSFSLGFRSQHLPMRNVEILLTVSLTTAEATISAIKTRSLIVEGSKPIFVLLEMVNNVINEVINRENKM</sequence>
<dbReference type="EnsemblPlants" id="KQJ82699">
    <property type="protein sequence ID" value="KQJ82699"/>
    <property type="gene ID" value="BRADI_5g10552v3"/>
</dbReference>
<dbReference type="FunCoup" id="A0A0Q3H3H5">
    <property type="interactions" value="201"/>
</dbReference>
<gene>
    <name evidence="2" type="ORF">BRADI_5g10552v3</name>
</gene>
<dbReference type="Proteomes" id="UP000008810">
    <property type="component" value="Chromosome 5"/>
</dbReference>
<reference evidence="2" key="2">
    <citation type="submission" date="2017-06" db="EMBL/GenBank/DDBJ databases">
        <title>WGS assembly of Brachypodium distachyon.</title>
        <authorList>
            <consortium name="The International Brachypodium Initiative"/>
            <person name="Lucas S."/>
            <person name="Harmon-Smith M."/>
            <person name="Lail K."/>
            <person name="Tice H."/>
            <person name="Grimwood J."/>
            <person name="Bruce D."/>
            <person name="Barry K."/>
            <person name="Shu S."/>
            <person name="Lindquist E."/>
            <person name="Wang M."/>
            <person name="Pitluck S."/>
            <person name="Vogel J.P."/>
            <person name="Garvin D.F."/>
            <person name="Mockler T.C."/>
            <person name="Schmutz J."/>
            <person name="Rokhsar D."/>
            <person name="Bevan M.W."/>
        </authorList>
    </citation>
    <scope>NUCLEOTIDE SEQUENCE</scope>
    <source>
        <strain evidence="2">Bd21</strain>
    </source>
</reference>
<accession>A0A0Q3H3H5</accession>
<reference evidence="3" key="3">
    <citation type="submission" date="2018-08" db="UniProtKB">
        <authorList>
            <consortium name="EnsemblPlants"/>
        </authorList>
    </citation>
    <scope>IDENTIFICATION</scope>
    <source>
        <strain evidence="3">cv. Bd21</strain>
    </source>
</reference>
<evidence type="ECO:0000313" key="2">
    <source>
        <dbReference type="EMBL" id="KQJ82699.1"/>
    </source>
</evidence>
<feature type="compositionally biased region" description="Low complexity" evidence="1">
    <location>
        <begin position="17"/>
        <end position="30"/>
    </location>
</feature>